<keyword evidence="1" id="KW-0732">Signal</keyword>
<accession>A0A098LXE6</accession>
<evidence type="ECO:0000256" key="1">
    <source>
        <dbReference type="SAM" id="SignalP"/>
    </source>
</evidence>
<dbReference type="SUPFAM" id="SSF75011">
    <property type="entry name" value="3-carboxy-cis,cis-mucoante lactonizing enzyme"/>
    <property type="match status" value="1"/>
</dbReference>
<evidence type="ECO:0000313" key="3">
    <source>
        <dbReference type="Proteomes" id="UP000030184"/>
    </source>
</evidence>
<name>A0A098LXE6_9FLAO</name>
<keyword evidence="3" id="KW-1185">Reference proteome</keyword>
<proteinExistence type="predicted"/>
<dbReference type="InterPro" id="IPR011042">
    <property type="entry name" value="6-blade_b-propeller_TolB-like"/>
</dbReference>
<gene>
    <name evidence="2" type="ORF">JCM19538_1080</name>
</gene>
<comment type="caution">
    <text evidence="2">The sequence shown here is derived from an EMBL/GenBank/DDBJ whole genome shotgun (WGS) entry which is preliminary data.</text>
</comment>
<dbReference type="EMBL" id="BBNY01000090">
    <property type="protein sequence ID" value="GAL91022.1"/>
    <property type="molecule type" value="Genomic_DNA"/>
</dbReference>
<dbReference type="RefSeq" id="WP_052512446.1">
    <property type="nucleotide sequence ID" value="NZ_BBNY01000090.1"/>
</dbReference>
<feature type="signal peptide" evidence="1">
    <location>
        <begin position="1"/>
        <end position="25"/>
    </location>
</feature>
<protein>
    <recommendedName>
        <fullName evidence="4">6-bladed beta-propeller protein</fullName>
    </recommendedName>
</protein>
<dbReference type="Pfam" id="PF17170">
    <property type="entry name" value="DUF5128"/>
    <property type="match status" value="1"/>
</dbReference>
<organism evidence="2 3">
    <name type="scientific">Jejuia pallidilutea</name>
    <dbReference type="NCBI Taxonomy" id="504487"/>
    <lineage>
        <taxon>Bacteria</taxon>
        <taxon>Pseudomonadati</taxon>
        <taxon>Bacteroidota</taxon>
        <taxon>Flavobacteriia</taxon>
        <taxon>Flavobacteriales</taxon>
        <taxon>Flavobacteriaceae</taxon>
        <taxon>Jejuia</taxon>
    </lineage>
</organism>
<dbReference type="OrthoDB" id="1422500at2"/>
<dbReference type="AlphaFoldDB" id="A0A098LXE6"/>
<evidence type="ECO:0008006" key="4">
    <source>
        <dbReference type="Google" id="ProtNLM"/>
    </source>
</evidence>
<dbReference type="Proteomes" id="UP000030184">
    <property type="component" value="Unassembled WGS sequence"/>
</dbReference>
<evidence type="ECO:0000313" key="2">
    <source>
        <dbReference type="EMBL" id="GAL91022.1"/>
    </source>
</evidence>
<feature type="chain" id="PRO_5001945426" description="6-bladed beta-propeller protein" evidence="1">
    <location>
        <begin position="26"/>
        <end position="424"/>
    </location>
</feature>
<dbReference type="Gene3D" id="2.120.10.30">
    <property type="entry name" value="TolB, C-terminal domain"/>
    <property type="match status" value="1"/>
</dbReference>
<reference evidence="3" key="1">
    <citation type="journal article" date="2014" name="Genome Announc.">
        <title>Draft Genome Sequence of Marine Flavobacterium Jejuia pallidilutea Strain 11shimoA1 and Pigmentation Mutants.</title>
        <authorList>
            <person name="Takatani N."/>
            <person name="Nakanishi M."/>
            <person name="Meirelles P."/>
            <person name="Mino S."/>
            <person name="Suda W."/>
            <person name="Oshima K."/>
            <person name="Hattori M."/>
            <person name="Ohkuma M."/>
            <person name="Hosokawa M."/>
            <person name="Miyashita K."/>
            <person name="Thompson F.L."/>
            <person name="Niwa A."/>
            <person name="Sawabe T."/>
            <person name="Sawabe T."/>
        </authorList>
    </citation>
    <scope>NUCLEOTIDE SEQUENCE [LARGE SCALE GENOMIC DNA]</scope>
    <source>
        <strain evidence="3">JCM 19538</strain>
    </source>
</reference>
<sequence>MNNKIKLIKLSFFAFALLFFNCANESKNNISLKSIDASGKNEKIETKSEAVKLLNVNNVDATKVIIPSDVFNSSMDLNDIIYDIELTPLETTSESLTGRIHNILYDSNFYFIHDKRNNKLLRFNKNGKFLNSIGTIGKGPQELLRIRDVAINTEKKFISILDSKSRKVSRYRYSGEFIDSKPFYYMVSEHEYGNNSLVYGASIVQKNENIPLVASYRLIVADTNSIPLGLAFKTPENSFVYATTRPLRKFNKSIYYHQPFSNGIWKVEHNSLIPIIKFEFEKNGFPDEVWKQQISTKELRSLKDKHVHFSGDFLISDNFGFFKFYSSSEVSSIILNLESQNLIYGRGLKYTNDNPSMILYREPIGVGENNSFVTKIDAIELFHYRQAVEDGTFKNGLKSEYWEIIKSIKETDNPLIVTYKLKDF</sequence>